<evidence type="ECO:0000313" key="3">
    <source>
        <dbReference type="Proteomes" id="UP000606490"/>
    </source>
</evidence>
<dbReference type="Proteomes" id="UP000606490">
    <property type="component" value="Unassembled WGS sequence"/>
</dbReference>
<keyword evidence="3" id="KW-1185">Reference proteome</keyword>
<comment type="caution">
    <text evidence="2">The sequence shown here is derived from an EMBL/GenBank/DDBJ whole genome shotgun (WGS) entry which is preliminary data.</text>
</comment>
<keyword evidence="1" id="KW-0732">Signal</keyword>
<accession>A0ABS1V6E8</accession>
<protein>
    <recommendedName>
        <fullName evidence="4">Lipoprotein</fullName>
    </recommendedName>
</protein>
<dbReference type="EMBL" id="JAEUXJ010000007">
    <property type="protein sequence ID" value="MBL6457255.1"/>
    <property type="molecule type" value="Genomic_DNA"/>
</dbReference>
<reference evidence="2 3" key="1">
    <citation type="submission" date="2021-01" db="EMBL/GenBank/DDBJ databases">
        <title>Belnapia mucosa sp. nov. and Belnapia arida sp. nov., isolated from the Tabernas Desert (Almeria, Spain).</title>
        <authorList>
            <person name="Molina-Menor E."/>
            <person name="Vidal-Verdu A."/>
            <person name="Calonge A."/>
            <person name="Satari L."/>
            <person name="Pereto Magraner J."/>
            <person name="Porcar Miralles M."/>
        </authorList>
    </citation>
    <scope>NUCLEOTIDE SEQUENCE [LARGE SCALE GENOMIC DNA]</scope>
    <source>
        <strain evidence="2 3">T6</strain>
    </source>
</reference>
<feature type="chain" id="PRO_5045401928" description="Lipoprotein" evidence="1">
    <location>
        <begin position="19"/>
        <end position="128"/>
    </location>
</feature>
<proteinExistence type="predicted"/>
<evidence type="ECO:0008006" key="4">
    <source>
        <dbReference type="Google" id="ProtNLM"/>
    </source>
</evidence>
<sequence>MTLRLLPLLALSLLAACASGTTEEFDRRIATYIGRPEADVVGNLGVPSRTYDGDGRRLLQYDIFRPSSSPAIIPGIGLGFGGPGFGIGTGLGFGFGGQPDTCQLVFESREGRITSFNRQGRGCVATAA</sequence>
<evidence type="ECO:0000313" key="2">
    <source>
        <dbReference type="EMBL" id="MBL6457255.1"/>
    </source>
</evidence>
<gene>
    <name evidence="2" type="ORF">JMJ55_18120</name>
</gene>
<name>A0ABS1V6E8_9PROT</name>
<dbReference type="PROSITE" id="PS51257">
    <property type="entry name" value="PROKAR_LIPOPROTEIN"/>
    <property type="match status" value="1"/>
</dbReference>
<dbReference type="RefSeq" id="WP_202826981.1">
    <property type="nucleotide sequence ID" value="NZ_JAEUXJ010000007.1"/>
</dbReference>
<feature type="signal peptide" evidence="1">
    <location>
        <begin position="1"/>
        <end position="18"/>
    </location>
</feature>
<organism evidence="2 3">
    <name type="scientific">Belnapia mucosa</name>
    <dbReference type="NCBI Taxonomy" id="2804532"/>
    <lineage>
        <taxon>Bacteria</taxon>
        <taxon>Pseudomonadati</taxon>
        <taxon>Pseudomonadota</taxon>
        <taxon>Alphaproteobacteria</taxon>
        <taxon>Acetobacterales</taxon>
        <taxon>Roseomonadaceae</taxon>
        <taxon>Belnapia</taxon>
    </lineage>
</organism>
<evidence type="ECO:0000256" key="1">
    <source>
        <dbReference type="SAM" id="SignalP"/>
    </source>
</evidence>